<comment type="caution">
    <text evidence="7">The sequence shown here is derived from an EMBL/GenBank/DDBJ whole genome shotgun (WGS) entry which is preliminary data.</text>
</comment>
<dbReference type="InterPro" id="IPR027417">
    <property type="entry name" value="P-loop_NTPase"/>
</dbReference>
<dbReference type="InterPro" id="IPR017911">
    <property type="entry name" value="MacB-like_ATP-bd"/>
</dbReference>
<protein>
    <submittedName>
        <fullName evidence="7">ABC transporter ATP-binding protein</fullName>
    </submittedName>
</protein>
<dbReference type="Proteomes" id="UP000220102">
    <property type="component" value="Unassembled WGS sequence"/>
</dbReference>
<comment type="similarity">
    <text evidence="4">Belongs to the ABC transporter superfamily. Macrolide exporter (TC 3.A.1.122) family.</text>
</comment>
<keyword evidence="1" id="KW-0813">Transport</keyword>
<sequence>MSSSPAPSAASSDAVSSNSAPSLVTFDDVAKTYEMGSETVTALTDISITIPQGQFVAVVGPSGSGKSTFLHLLSAMDRPSRGRITVGDWDLGSLDRQQQARFRRSMIGIIFQQFHLVPTMTARENVALPLILAGVAPSDRQGRAANALDIVGLGDRMDHRPAELSGGEQQRVAVARALVTDPPLLLADEPTGNLDSETGEQIIDLLEHVHHEQGRTVVVVTHHFDEVQHVTERVLKLRDGRILADEDC</sequence>
<evidence type="ECO:0000256" key="5">
    <source>
        <dbReference type="SAM" id="MobiDB-lite"/>
    </source>
</evidence>
<feature type="domain" description="ABC transporter" evidence="6">
    <location>
        <begin position="24"/>
        <end position="247"/>
    </location>
</feature>
<dbReference type="AlphaFoldDB" id="A0A2A8CXP2"/>
<evidence type="ECO:0000313" key="8">
    <source>
        <dbReference type="Proteomes" id="UP000220102"/>
    </source>
</evidence>
<dbReference type="PROSITE" id="PS50893">
    <property type="entry name" value="ABC_TRANSPORTER_2"/>
    <property type="match status" value="1"/>
</dbReference>
<dbReference type="GO" id="GO:0098796">
    <property type="term" value="C:membrane protein complex"/>
    <property type="evidence" value="ECO:0007669"/>
    <property type="project" value="UniProtKB-ARBA"/>
</dbReference>
<dbReference type="InterPro" id="IPR003593">
    <property type="entry name" value="AAA+_ATPase"/>
</dbReference>
<dbReference type="InterPro" id="IPR017871">
    <property type="entry name" value="ABC_transporter-like_CS"/>
</dbReference>
<keyword evidence="8" id="KW-1185">Reference proteome</keyword>
<dbReference type="PANTHER" id="PTHR24220:SF86">
    <property type="entry name" value="ABC TRANSPORTER ABCH.1"/>
    <property type="match status" value="1"/>
</dbReference>
<dbReference type="EMBL" id="PDEQ01000004">
    <property type="protein sequence ID" value="PEN13393.1"/>
    <property type="molecule type" value="Genomic_DNA"/>
</dbReference>
<evidence type="ECO:0000313" key="7">
    <source>
        <dbReference type="EMBL" id="PEN13393.1"/>
    </source>
</evidence>
<dbReference type="InterPro" id="IPR003439">
    <property type="entry name" value="ABC_transporter-like_ATP-bd"/>
</dbReference>
<keyword evidence="2" id="KW-0547">Nucleotide-binding</keyword>
<keyword evidence="3 7" id="KW-0067">ATP-binding</keyword>
<evidence type="ECO:0000256" key="4">
    <source>
        <dbReference type="ARBA" id="ARBA00038388"/>
    </source>
</evidence>
<dbReference type="Pfam" id="PF00005">
    <property type="entry name" value="ABC_tran"/>
    <property type="match status" value="1"/>
</dbReference>
<dbReference type="GO" id="GO:0005886">
    <property type="term" value="C:plasma membrane"/>
    <property type="evidence" value="ECO:0007669"/>
    <property type="project" value="TreeGrafter"/>
</dbReference>
<proteinExistence type="inferred from homology"/>
<dbReference type="GO" id="GO:0022857">
    <property type="term" value="F:transmembrane transporter activity"/>
    <property type="evidence" value="ECO:0007669"/>
    <property type="project" value="UniProtKB-ARBA"/>
</dbReference>
<dbReference type="FunFam" id="3.40.50.300:FF:000032">
    <property type="entry name" value="Export ABC transporter ATP-binding protein"/>
    <property type="match status" value="1"/>
</dbReference>
<dbReference type="OrthoDB" id="9782239at2"/>
<dbReference type="GO" id="GO:0005524">
    <property type="term" value="F:ATP binding"/>
    <property type="evidence" value="ECO:0007669"/>
    <property type="project" value="UniProtKB-KW"/>
</dbReference>
<evidence type="ECO:0000256" key="1">
    <source>
        <dbReference type="ARBA" id="ARBA00022448"/>
    </source>
</evidence>
<evidence type="ECO:0000259" key="6">
    <source>
        <dbReference type="PROSITE" id="PS50893"/>
    </source>
</evidence>
<reference evidence="7 8" key="1">
    <citation type="submission" date="2017-10" db="EMBL/GenBank/DDBJ databases">
        <title>Draft genome of Longibacter Salinarum.</title>
        <authorList>
            <person name="Goh K.M."/>
            <person name="Shamsir M.S."/>
            <person name="Lim S.W."/>
        </authorList>
    </citation>
    <scope>NUCLEOTIDE SEQUENCE [LARGE SCALE GENOMIC DNA]</scope>
    <source>
        <strain evidence="7 8">KCTC 52045</strain>
    </source>
</reference>
<dbReference type="SMART" id="SM00382">
    <property type="entry name" value="AAA"/>
    <property type="match status" value="1"/>
</dbReference>
<dbReference type="GO" id="GO:0016887">
    <property type="term" value="F:ATP hydrolysis activity"/>
    <property type="evidence" value="ECO:0007669"/>
    <property type="project" value="InterPro"/>
</dbReference>
<feature type="region of interest" description="Disordered" evidence="5">
    <location>
        <begin position="1"/>
        <end position="20"/>
    </location>
</feature>
<accession>A0A2A8CXP2</accession>
<gene>
    <name evidence="7" type="ORF">CRI94_08685</name>
</gene>
<dbReference type="RefSeq" id="WP_098075313.1">
    <property type="nucleotide sequence ID" value="NZ_PDEQ01000004.1"/>
</dbReference>
<dbReference type="CDD" id="cd03255">
    <property type="entry name" value="ABC_MJ0796_LolCDE_FtsE"/>
    <property type="match status" value="1"/>
</dbReference>
<dbReference type="PROSITE" id="PS00211">
    <property type="entry name" value="ABC_TRANSPORTER_1"/>
    <property type="match status" value="1"/>
</dbReference>
<dbReference type="Gene3D" id="3.40.50.300">
    <property type="entry name" value="P-loop containing nucleotide triphosphate hydrolases"/>
    <property type="match status" value="1"/>
</dbReference>
<name>A0A2A8CXP2_9BACT</name>
<evidence type="ECO:0000256" key="3">
    <source>
        <dbReference type="ARBA" id="ARBA00022840"/>
    </source>
</evidence>
<dbReference type="PANTHER" id="PTHR24220">
    <property type="entry name" value="IMPORT ATP-BINDING PROTEIN"/>
    <property type="match status" value="1"/>
</dbReference>
<evidence type="ECO:0000256" key="2">
    <source>
        <dbReference type="ARBA" id="ARBA00022741"/>
    </source>
</evidence>
<dbReference type="SUPFAM" id="SSF52540">
    <property type="entry name" value="P-loop containing nucleoside triphosphate hydrolases"/>
    <property type="match status" value="1"/>
</dbReference>
<dbReference type="InterPro" id="IPR015854">
    <property type="entry name" value="ABC_transpr_LolD-like"/>
</dbReference>
<organism evidence="7 8">
    <name type="scientific">Longibacter salinarum</name>
    <dbReference type="NCBI Taxonomy" id="1850348"/>
    <lineage>
        <taxon>Bacteria</taxon>
        <taxon>Pseudomonadati</taxon>
        <taxon>Rhodothermota</taxon>
        <taxon>Rhodothermia</taxon>
        <taxon>Rhodothermales</taxon>
        <taxon>Salisaetaceae</taxon>
        <taxon>Longibacter</taxon>
    </lineage>
</organism>